<evidence type="ECO:0000313" key="2">
    <source>
        <dbReference type="Proteomes" id="UP000479190"/>
    </source>
</evidence>
<dbReference type="AlphaFoldDB" id="A0A6H5I7J8"/>
<organism evidence="1 2">
    <name type="scientific">Trichogramma brassicae</name>
    <dbReference type="NCBI Taxonomy" id="86971"/>
    <lineage>
        <taxon>Eukaryota</taxon>
        <taxon>Metazoa</taxon>
        <taxon>Ecdysozoa</taxon>
        <taxon>Arthropoda</taxon>
        <taxon>Hexapoda</taxon>
        <taxon>Insecta</taxon>
        <taxon>Pterygota</taxon>
        <taxon>Neoptera</taxon>
        <taxon>Endopterygota</taxon>
        <taxon>Hymenoptera</taxon>
        <taxon>Apocrita</taxon>
        <taxon>Proctotrupomorpha</taxon>
        <taxon>Chalcidoidea</taxon>
        <taxon>Trichogrammatidae</taxon>
        <taxon>Trichogramma</taxon>
    </lineage>
</organism>
<proteinExistence type="predicted"/>
<dbReference type="Proteomes" id="UP000479190">
    <property type="component" value="Unassembled WGS sequence"/>
</dbReference>
<name>A0A6H5I7J8_9HYME</name>
<accession>A0A6H5I7J8</accession>
<protein>
    <submittedName>
        <fullName evidence="1">Uncharacterized protein</fullName>
    </submittedName>
</protein>
<gene>
    <name evidence="1" type="ORF">TBRA_LOCUS2959</name>
</gene>
<reference evidence="1 2" key="1">
    <citation type="submission" date="2020-02" db="EMBL/GenBank/DDBJ databases">
        <authorList>
            <person name="Ferguson B K."/>
        </authorList>
    </citation>
    <scope>NUCLEOTIDE SEQUENCE [LARGE SCALE GENOMIC DNA]</scope>
</reference>
<dbReference type="EMBL" id="CADCXV010000595">
    <property type="protein sequence ID" value="CAB0030976.1"/>
    <property type="molecule type" value="Genomic_DNA"/>
</dbReference>
<sequence>MTSIFFGSISTPRSLTICPRNPNFLSEEMDLFSGSRISLAPRRRVKESPYFGIVFLQILGVHYDIVKSKSFLRD</sequence>
<evidence type="ECO:0000313" key="1">
    <source>
        <dbReference type="EMBL" id="CAB0030976.1"/>
    </source>
</evidence>
<keyword evidence="2" id="KW-1185">Reference proteome</keyword>